<evidence type="ECO:0000313" key="2">
    <source>
        <dbReference type="EMBL" id="RPA71230.1"/>
    </source>
</evidence>
<name>A0A3N4HGM1_ASCIM</name>
<accession>A0A3N4HGM1</accession>
<reference evidence="2 3" key="1">
    <citation type="journal article" date="2018" name="Nat. Ecol. Evol.">
        <title>Pezizomycetes genomes reveal the molecular basis of ectomycorrhizal truffle lifestyle.</title>
        <authorList>
            <person name="Murat C."/>
            <person name="Payen T."/>
            <person name="Noel B."/>
            <person name="Kuo A."/>
            <person name="Morin E."/>
            <person name="Chen J."/>
            <person name="Kohler A."/>
            <person name="Krizsan K."/>
            <person name="Balestrini R."/>
            <person name="Da Silva C."/>
            <person name="Montanini B."/>
            <person name="Hainaut M."/>
            <person name="Levati E."/>
            <person name="Barry K.W."/>
            <person name="Belfiori B."/>
            <person name="Cichocki N."/>
            <person name="Clum A."/>
            <person name="Dockter R.B."/>
            <person name="Fauchery L."/>
            <person name="Guy J."/>
            <person name="Iotti M."/>
            <person name="Le Tacon F."/>
            <person name="Lindquist E.A."/>
            <person name="Lipzen A."/>
            <person name="Malagnac F."/>
            <person name="Mello A."/>
            <person name="Molinier V."/>
            <person name="Miyauchi S."/>
            <person name="Poulain J."/>
            <person name="Riccioni C."/>
            <person name="Rubini A."/>
            <person name="Sitrit Y."/>
            <person name="Splivallo R."/>
            <person name="Traeger S."/>
            <person name="Wang M."/>
            <person name="Zifcakova L."/>
            <person name="Wipf D."/>
            <person name="Zambonelli A."/>
            <person name="Paolocci F."/>
            <person name="Nowrousian M."/>
            <person name="Ottonello S."/>
            <person name="Baldrian P."/>
            <person name="Spatafora J.W."/>
            <person name="Henrissat B."/>
            <person name="Nagy L.G."/>
            <person name="Aury J.M."/>
            <person name="Wincker P."/>
            <person name="Grigoriev I.V."/>
            <person name="Bonfante P."/>
            <person name="Martin F.M."/>
        </authorList>
    </citation>
    <scope>NUCLEOTIDE SEQUENCE [LARGE SCALE GENOMIC DNA]</scope>
    <source>
        <strain evidence="2 3">RN42</strain>
    </source>
</reference>
<gene>
    <name evidence="2" type="ORF">BJ508DRAFT_336257</name>
</gene>
<dbReference type="Proteomes" id="UP000275078">
    <property type="component" value="Unassembled WGS sequence"/>
</dbReference>
<feature type="region of interest" description="Disordered" evidence="1">
    <location>
        <begin position="1"/>
        <end position="31"/>
    </location>
</feature>
<dbReference type="AlphaFoldDB" id="A0A3N4HGM1"/>
<evidence type="ECO:0000313" key="3">
    <source>
        <dbReference type="Proteomes" id="UP000275078"/>
    </source>
</evidence>
<organism evidence="2 3">
    <name type="scientific">Ascobolus immersus RN42</name>
    <dbReference type="NCBI Taxonomy" id="1160509"/>
    <lineage>
        <taxon>Eukaryota</taxon>
        <taxon>Fungi</taxon>
        <taxon>Dikarya</taxon>
        <taxon>Ascomycota</taxon>
        <taxon>Pezizomycotina</taxon>
        <taxon>Pezizomycetes</taxon>
        <taxon>Pezizales</taxon>
        <taxon>Ascobolaceae</taxon>
        <taxon>Ascobolus</taxon>
    </lineage>
</organism>
<evidence type="ECO:0000256" key="1">
    <source>
        <dbReference type="SAM" id="MobiDB-lite"/>
    </source>
</evidence>
<keyword evidence="3" id="KW-1185">Reference proteome</keyword>
<protein>
    <submittedName>
        <fullName evidence="2">Uncharacterized protein</fullName>
    </submittedName>
</protein>
<sequence>MSHQENLEDTPLPDAPPGSPTSRPKEWPHRTIPGLPNELLVGEGSISYYLKGQGLALLEASKVSRQVFAATVATGKYVDDHFDFMEYIHDRDRHSEGPGQMPTKEELRPYPNIELAHHWTSRGRGEGASGEHELTFSQETFREFLLGKPEDPVHPNPGQKIRSKVNGYSADSRQRYRLVVMLLARHFSPPPKYYGRKLATKTEQKPWLEVAGALIELLKKESGGLKDMMDTQDGTNASFGFFDHLKWFMPYSRMQCGGDTGTDDIPQQSFIPGLMELAFGCHIVRPYEVADLVWKNWYGKDPKGINVKELYRWALFVGQHGFCNQKDNLRKSLEMICDIVNLKYPEDPGERDHYLYFVCRNAFEGILLRLKGGNAGYFFKYPYKEMPVVEALRVIMPLFFLRELRDEQKKLILRLFFPEMSEGVNPYYGGGEKHLLPFLLETIPFPPQNQDECTTKEPFLLHQLMVYRNPKAVKLLLDQFDHDPNYENPSHCKCAPLPFIMRQALESRSLLDPELFEYEKILESMGLLLSRGADVYNVDRRDDAKKYWLKATDYLSLDPSSALRPFHKKIYECDGKLNSAQIEQRIQKSITAKDFRKMENEGTGPGSTTIRKAEIRLQFLNRMRSFASDNPGKRVHALPDLKKYHEEQKPVPEEYPKCYTDVFCDTGILNIWDPEVVERVQVFGERLPLSRAVG</sequence>
<proteinExistence type="predicted"/>
<dbReference type="EMBL" id="ML119956">
    <property type="protein sequence ID" value="RPA71230.1"/>
    <property type="molecule type" value="Genomic_DNA"/>
</dbReference>